<proteinExistence type="predicted"/>
<reference evidence="1" key="1">
    <citation type="submission" date="2020-08" db="EMBL/GenBank/DDBJ databases">
        <title>Genome sequencing and assembly of the red palm weevil Rhynchophorus ferrugineus.</title>
        <authorList>
            <person name="Dias G.B."/>
            <person name="Bergman C.M."/>
            <person name="Manee M."/>
        </authorList>
    </citation>
    <scope>NUCLEOTIDE SEQUENCE</scope>
    <source>
        <strain evidence="1">AA-2017</strain>
        <tissue evidence="1">Whole larva</tissue>
    </source>
</reference>
<sequence>MKNIYYSVGLGELNRPLTKQALFRYRVSSYHVGWPMMYDPACCCDASLILGLFLEARRLCVSQGPARNMAIIGSISMAAYLKPGGFLSDYLLPTVQIRE</sequence>
<dbReference type="EMBL" id="JAACXV010000016">
    <property type="protein sequence ID" value="KAF7287048.1"/>
    <property type="molecule type" value="Genomic_DNA"/>
</dbReference>
<evidence type="ECO:0000313" key="2">
    <source>
        <dbReference type="Proteomes" id="UP000625711"/>
    </source>
</evidence>
<dbReference type="Proteomes" id="UP000625711">
    <property type="component" value="Unassembled WGS sequence"/>
</dbReference>
<dbReference type="AlphaFoldDB" id="A0A834IZK4"/>
<gene>
    <name evidence="1" type="ORF">GWI33_002430</name>
</gene>
<name>A0A834IZK4_RHYFE</name>
<organism evidence="1 2">
    <name type="scientific">Rhynchophorus ferrugineus</name>
    <name type="common">Red palm weevil</name>
    <name type="synonym">Curculio ferrugineus</name>
    <dbReference type="NCBI Taxonomy" id="354439"/>
    <lineage>
        <taxon>Eukaryota</taxon>
        <taxon>Metazoa</taxon>
        <taxon>Ecdysozoa</taxon>
        <taxon>Arthropoda</taxon>
        <taxon>Hexapoda</taxon>
        <taxon>Insecta</taxon>
        <taxon>Pterygota</taxon>
        <taxon>Neoptera</taxon>
        <taxon>Endopterygota</taxon>
        <taxon>Coleoptera</taxon>
        <taxon>Polyphaga</taxon>
        <taxon>Cucujiformia</taxon>
        <taxon>Curculionidae</taxon>
        <taxon>Dryophthorinae</taxon>
        <taxon>Rhynchophorus</taxon>
    </lineage>
</organism>
<keyword evidence="2" id="KW-1185">Reference proteome</keyword>
<evidence type="ECO:0000313" key="1">
    <source>
        <dbReference type="EMBL" id="KAF7287048.1"/>
    </source>
</evidence>
<accession>A0A834IZK4</accession>
<comment type="caution">
    <text evidence="1">The sequence shown here is derived from an EMBL/GenBank/DDBJ whole genome shotgun (WGS) entry which is preliminary data.</text>
</comment>
<protein>
    <submittedName>
        <fullName evidence="1">Uncharacterized protein</fullName>
    </submittedName>
</protein>